<dbReference type="Pfam" id="PF25181">
    <property type="entry name" value="Phage_Bbp19"/>
    <property type="match status" value="1"/>
</dbReference>
<dbReference type="EMBL" id="LR798464">
    <property type="protein sequence ID" value="CAB5238754.1"/>
    <property type="molecule type" value="Genomic_DNA"/>
</dbReference>
<feature type="domain" description="Bbp19-like phage" evidence="1">
    <location>
        <begin position="26"/>
        <end position="74"/>
    </location>
</feature>
<accession>A0A6J7XN46</accession>
<sequence length="82" mass="9476">MEGWDFFDPPPPAVDDIKQDIDILIARTFSTEEGRQVLAWLRQVTIEVPAWVPGQEASYGYAREGQNSLVREIERRMERGKL</sequence>
<dbReference type="InterPro" id="IPR057447">
    <property type="entry name" value="Bbp19-like_phage"/>
</dbReference>
<evidence type="ECO:0000259" key="1">
    <source>
        <dbReference type="Pfam" id="PF25181"/>
    </source>
</evidence>
<gene>
    <name evidence="2" type="ORF">UFOVP375_36</name>
</gene>
<proteinExistence type="predicted"/>
<protein>
    <recommendedName>
        <fullName evidence="1">Bbp19-like phage domain-containing protein</fullName>
    </recommendedName>
</protein>
<reference evidence="2" key="1">
    <citation type="submission" date="2020-05" db="EMBL/GenBank/DDBJ databases">
        <authorList>
            <person name="Chiriac C."/>
            <person name="Salcher M."/>
            <person name="Ghai R."/>
            <person name="Kavagutti S V."/>
        </authorList>
    </citation>
    <scope>NUCLEOTIDE SEQUENCE</scope>
</reference>
<name>A0A6J7XN46_9CAUD</name>
<evidence type="ECO:0000313" key="2">
    <source>
        <dbReference type="EMBL" id="CAB5238754.1"/>
    </source>
</evidence>
<organism evidence="2">
    <name type="scientific">uncultured Caudovirales phage</name>
    <dbReference type="NCBI Taxonomy" id="2100421"/>
    <lineage>
        <taxon>Viruses</taxon>
        <taxon>Duplodnaviria</taxon>
        <taxon>Heunggongvirae</taxon>
        <taxon>Uroviricota</taxon>
        <taxon>Caudoviricetes</taxon>
        <taxon>Peduoviridae</taxon>
        <taxon>Maltschvirus</taxon>
        <taxon>Maltschvirus maltsch</taxon>
    </lineage>
</organism>